<dbReference type="InterPro" id="IPR015943">
    <property type="entry name" value="WD40/YVTN_repeat-like_dom_sf"/>
</dbReference>
<comment type="caution">
    <text evidence="3">The sequence shown here is derived from an EMBL/GenBank/DDBJ whole genome shotgun (WGS) entry which is preliminary data.</text>
</comment>
<gene>
    <name evidence="3" type="ORF">AB6A40_007657</name>
</gene>
<dbReference type="Gene3D" id="2.130.10.10">
    <property type="entry name" value="YVTN repeat-like/Quinoprotein amine dehydrogenase"/>
    <property type="match status" value="1"/>
</dbReference>
<sequence>MSSEPLCEFDLQKNEQLFPPTSPCFANDSNGEVTEAAVFCRIPKYLFVELTSLDELSFPTSSSRIKYTCISASPHYLAVGSTSGTVYLFSRYASKYRARLSSVPVKVVSTKDGAVTRLAVSPDEKYLAVANQKGPVTITSLTNDGHSSALLVTNNCHVGTDNDGITNHVTEFCWSSDSSRLYAGDRKGQVSCTRVQGRYLFRSSCEVLWETDSEIVQMDLDGSTLLVSTLTRSCLCDLETLSCVQVGKKLRNGRMGAVFYRTQPPSFGNKQSNGVNDKSRGRKETVSLKLVFASRPNGRLWEANGLGVVYSTHQHRNLKNILYHPVVSFKRTFALEESSREDISRRLNYGKLYFIDCENKRLLLSQNGPSFSLVDPMDGSLLLTSDLKIDDCEIDCCVCGSDIFSLCREDGSLRKLSLFTFRKAVEKLYLRRCFAQVAQIISFYAKEINDVEDIPWNCDIIENIVDYVEQLDCTTLSDNCLQTSDVTRLKSVADAMKQQKKDSHLRCESPRKPSFIIRKLENGIHRVVRIMEYSGYEDDFTFRAPSPLRSRSKSTPNMESPLTNLKPNSWKQRSLPVSHENLGDAVYEGTGENIETPSDQKKALIQKAMKLLSENRETRSKLLRDGGNIDSLETILSSNEKHVEFESQVGTWFRYFLVFEFLII</sequence>
<evidence type="ECO:0000313" key="3">
    <source>
        <dbReference type="EMBL" id="MFH4980948.1"/>
    </source>
</evidence>
<reference evidence="3 4" key="1">
    <citation type="submission" date="2024-08" db="EMBL/GenBank/DDBJ databases">
        <title>Gnathostoma spinigerum genome.</title>
        <authorList>
            <person name="Gonzalez-Bertolin B."/>
            <person name="Monzon S."/>
            <person name="Zaballos A."/>
            <person name="Jimenez P."/>
            <person name="Dekumyoy P."/>
            <person name="Varona S."/>
            <person name="Cuesta I."/>
            <person name="Sumanam S."/>
            <person name="Adisakwattana P."/>
            <person name="Gasser R.B."/>
            <person name="Hernandez-Gonzalez A."/>
            <person name="Young N.D."/>
            <person name="Perteguer M.J."/>
        </authorList>
    </citation>
    <scope>NUCLEOTIDE SEQUENCE [LARGE SCALE GENOMIC DNA]</scope>
    <source>
        <strain evidence="3">AL3</strain>
        <tissue evidence="3">Liver</tissue>
    </source>
</reference>
<evidence type="ECO:0000256" key="1">
    <source>
        <dbReference type="SAM" id="MobiDB-lite"/>
    </source>
</evidence>
<dbReference type="PANTHER" id="PTHR23287">
    <property type="entry name" value="RUBY-EYE2-LIKE PROTEIN"/>
    <property type="match status" value="1"/>
</dbReference>
<dbReference type="InterPro" id="IPR001680">
    <property type="entry name" value="WD40_rpt"/>
</dbReference>
<protein>
    <recommendedName>
        <fullName evidence="2">HPS5-like beta-propeller domain-containing protein</fullName>
    </recommendedName>
</protein>
<dbReference type="SMART" id="SM00320">
    <property type="entry name" value="WD40"/>
    <property type="match status" value="3"/>
</dbReference>
<feature type="region of interest" description="Disordered" evidence="1">
    <location>
        <begin position="547"/>
        <end position="570"/>
    </location>
</feature>
<dbReference type="SUPFAM" id="SSF50978">
    <property type="entry name" value="WD40 repeat-like"/>
    <property type="match status" value="1"/>
</dbReference>
<dbReference type="InterPro" id="IPR056499">
    <property type="entry name" value="Beta-prop_HPS5-like"/>
</dbReference>
<evidence type="ECO:0000313" key="4">
    <source>
        <dbReference type="Proteomes" id="UP001608902"/>
    </source>
</evidence>
<dbReference type="EMBL" id="JBGFUD010006361">
    <property type="protein sequence ID" value="MFH4980948.1"/>
    <property type="molecule type" value="Genomic_DNA"/>
</dbReference>
<feature type="compositionally biased region" description="Polar residues" evidence="1">
    <location>
        <begin position="553"/>
        <end position="570"/>
    </location>
</feature>
<keyword evidence="4" id="KW-1185">Reference proteome</keyword>
<feature type="domain" description="HPS5-like beta-propeller" evidence="2">
    <location>
        <begin position="48"/>
        <end position="407"/>
    </location>
</feature>
<evidence type="ECO:0000259" key="2">
    <source>
        <dbReference type="Pfam" id="PF23756"/>
    </source>
</evidence>
<dbReference type="InterPro" id="IPR036322">
    <property type="entry name" value="WD40_repeat_dom_sf"/>
</dbReference>
<dbReference type="AlphaFoldDB" id="A0ABD6ELV3"/>
<dbReference type="Pfam" id="PF23756">
    <property type="entry name" value="Beta-prop_HPS5"/>
    <property type="match status" value="1"/>
</dbReference>
<dbReference type="Proteomes" id="UP001608902">
    <property type="component" value="Unassembled WGS sequence"/>
</dbReference>
<name>A0ABD6ELV3_9BILA</name>
<accession>A0ABD6ELV3</accession>
<dbReference type="PANTHER" id="PTHR23287:SF18">
    <property type="entry name" value="BLOC-2 COMPLEX MEMBER HPS5"/>
    <property type="match status" value="1"/>
</dbReference>
<organism evidence="3 4">
    <name type="scientific">Gnathostoma spinigerum</name>
    <dbReference type="NCBI Taxonomy" id="75299"/>
    <lineage>
        <taxon>Eukaryota</taxon>
        <taxon>Metazoa</taxon>
        <taxon>Ecdysozoa</taxon>
        <taxon>Nematoda</taxon>
        <taxon>Chromadorea</taxon>
        <taxon>Rhabditida</taxon>
        <taxon>Spirurina</taxon>
        <taxon>Gnathostomatomorpha</taxon>
        <taxon>Gnathostomatoidea</taxon>
        <taxon>Gnathostomatidae</taxon>
        <taxon>Gnathostoma</taxon>
    </lineage>
</organism>
<proteinExistence type="predicted"/>